<protein>
    <submittedName>
        <fullName evidence="8">Transposase</fullName>
    </submittedName>
</protein>
<feature type="domain" description="Probable transposase IS891/IS1136/IS1341" evidence="6">
    <location>
        <begin position="9"/>
        <end position="116"/>
    </location>
</feature>
<evidence type="ECO:0000256" key="3">
    <source>
        <dbReference type="ARBA" id="ARBA00022578"/>
    </source>
</evidence>
<keyword evidence="4" id="KW-0238">DNA-binding</keyword>
<evidence type="ECO:0000256" key="5">
    <source>
        <dbReference type="ARBA" id="ARBA00023172"/>
    </source>
</evidence>
<keyword evidence="9" id="KW-1185">Reference proteome</keyword>
<dbReference type="InterPro" id="IPR010095">
    <property type="entry name" value="Cas12f1-like_TNB"/>
</dbReference>
<dbReference type="EMBL" id="JAGYPG010000002">
    <property type="protein sequence ID" value="MBS4196433.1"/>
    <property type="molecule type" value="Genomic_DNA"/>
</dbReference>
<comment type="similarity">
    <text evidence="1">In the C-terminal section; belongs to the transposase 35 family.</text>
</comment>
<dbReference type="AlphaFoldDB" id="A0A942TEW9"/>
<name>A0A942TEW9_9BACI</name>
<dbReference type="Proteomes" id="UP000681414">
    <property type="component" value="Unassembled WGS sequence"/>
</dbReference>
<evidence type="ECO:0000256" key="4">
    <source>
        <dbReference type="ARBA" id="ARBA00023125"/>
    </source>
</evidence>
<dbReference type="Pfam" id="PF01385">
    <property type="entry name" value="OrfB_IS605"/>
    <property type="match status" value="1"/>
</dbReference>
<dbReference type="PANTHER" id="PTHR30405">
    <property type="entry name" value="TRANSPOSASE"/>
    <property type="match status" value="1"/>
</dbReference>
<evidence type="ECO:0000313" key="8">
    <source>
        <dbReference type="EMBL" id="MBS4196433.1"/>
    </source>
</evidence>
<evidence type="ECO:0000256" key="2">
    <source>
        <dbReference type="ARBA" id="ARBA00011044"/>
    </source>
</evidence>
<reference evidence="8 9" key="1">
    <citation type="submission" date="2021-05" db="EMBL/GenBank/DDBJ databases">
        <title>Novel Bacillus species.</title>
        <authorList>
            <person name="Liu G."/>
        </authorList>
    </citation>
    <scope>NUCLEOTIDE SEQUENCE [LARGE SCALE GENOMIC DNA]</scope>
    <source>
        <strain evidence="9">FJAT-49780</strain>
    </source>
</reference>
<comment type="caution">
    <text evidence="8">The sequence shown here is derived from an EMBL/GenBank/DDBJ whole genome shotgun (WGS) entry which is preliminary data.</text>
</comment>
<dbReference type="NCBIfam" id="NF040570">
    <property type="entry name" value="guided_TnpB"/>
    <property type="match status" value="1"/>
</dbReference>
<sequence>MSIVAEVNIKHLQKTNKEVGIDLGLTNFAICSNGTMYRNSHYLRKTESKLTKEQRTLSRRVKGSSNWHKQRMKVACIHESIANKRKDYLHKVSTDIIKNHDIVCIEDLQVANLLKNRKVAKSISDVSWSEFVTMLTYKANWYGKQVLKVAKHFPSSQLCSSCGYQNNLVKNLRLREWLCPNCHIYHDRDVNASINILTEAKGC</sequence>
<comment type="similarity">
    <text evidence="2">In the N-terminal section; belongs to the transposase 2 family.</text>
</comment>
<dbReference type="NCBIfam" id="TIGR01766">
    <property type="entry name" value="IS200/IS605 family accessory protein TnpB-like domain"/>
    <property type="match status" value="1"/>
</dbReference>
<dbReference type="InterPro" id="IPR001959">
    <property type="entry name" value="Transposase"/>
</dbReference>
<organism evidence="8 9">
    <name type="scientific">Lederbergia citri</name>
    <dbReference type="NCBI Taxonomy" id="2833580"/>
    <lineage>
        <taxon>Bacteria</taxon>
        <taxon>Bacillati</taxon>
        <taxon>Bacillota</taxon>
        <taxon>Bacilli</taxon>
        <taxon>Bacillales</taxon>
        <taxon>Bacillaceae</taxon>
        <taxon>Lederbergia</taxon>
    </lineage>
</organism>
<accession>A0A942TEW9</accession>
<evidence type="ECO:0000259" key="6">
    <source>
        <dbReference type="Pfam" id="PF01385"/>
    </source>
</evidence>
<evidence type="ECO:0000313" key="9">
    <source>
        <dbReference type="Proteomes" id="UP000681414"/>
    </source>
</evidence>
<dbReference type="InterPro" id="IPR051399">
    <property type="entry name" value="RNA-guided_DNA_endo/Transpos"/>
</dbReference>
<gene>
    <name evidence="8" type="ORF">KHA97_15315</name>
</gene>
<dbReference type="Pfam" id="PF07282">
    <property type="entry name" value="Cas12f1-like_TNB"/>
    <property type="match status" value="1"/>
</dbReference>
<evidence type="ECO:0000259" key="7">
    <source>
        <dbReference type="Pfam" id="PF07282"/>
    </source>
</evidence>
<dbReference type="GO" id="GO:0006310">
    <property type="term" value="P:DNA recombination"/>
    <property type="evidence" value="ECO:0007669"/>
    <property type="project" value="UniProtKB-KW"/>
</dbReference>
<dbReference type="PANTHER" id="PTHR30405:SF25">
    <property type="entry name" value="RNA-GUIDED DNA ENDONUCLEASE INSQ-RELATED"/>
    <property type="match status" value="1"/>
</dbReference>
<keyword evidence="5" id="KW-0233">DNA recombination</keyword>
<keyword evidence="3" id="KW-0815">Transposition</keyword>
<dbReference type="GO" id="GO:0032196">
    <property type="term" value="P:transposition"/>
    <property type="evidence" value="ECO:0007669"/>
    <property type="project" value="UniProtKB-KW"/>
</dbReference>
<feature type="domain" description="Cas12f1-like TNB" evidence="7">
    <location>
        <begin position="128"/>
        <end position="196"/>
    </location>
</feature>
<proteinExistence type="inferred from homology"/>
<dbReference type="GO" id="GO:0003677">
    <property type="term" value="F:DNA binding"/>
    <property type="evidence" value="ECO:0007669"/>
    <property type="project" value="UniProtKB-KW"/>
</dbReference>
<evidence type="ECO:0000256" key="1">
    <source>
        <dbReference type="ARBA" id="ARBA00008761"/>
    </source>
</evidence>